<evidence type="ECO:0000256" key="1">
    <source>
        <dbReference type="SAM" id="MobiDB-lite"/>
    </source>
</evidence>
<feature type="region of interest" description="Disordered" evidence="1">
    <location>
        <begin position="58"/>
        <end position="80"/>
    </location>
</feature>
<keyword evidence="4" id="KW-1185">Reference proteome</keyword>
<gene>
    <name evidence="2" type="ORF">UJA718_LOCUS45400</name>
    <name evidence="3" type="ORF">UJA718_LOCUS45518</name>
</gene>
<feature type="region of interest" description="Disordered" evidence="1">
    <location>
        <begin position="19"/>
        <end position="45"/>
    </location>
</feature>
<protein>
    <submittedName>
        <fullName evidence="2">Uncharacterized protein</fullName>
    </submittedName>
</protein>
<feature type="non-terminal residue" evidence="2">
    <location>
        <position position="1"/>
    </location>
</feature>
<feature type="non-terminal residue" evidence="2">
    <location>
        <position position="80"/>
    </location>
</feature>
<reference evidence="2" key="1">
    <citation type="submission" date="2021-02" db="EMBL/GenBank/DDBJ databases">
        <authorList>
            <person name="Nowell W R."/>
        </authorList>
    </citation>
    <scope>NUCLEOTIDE SEQUENCE</scope>
</reference>
<evidence type="ECO:0000313" key="2">
    <source>
        <dbReference type="EMBL" id="CAF4898336.1"/>
    </source>
</evidence>
<evidence type="ECO:0000313" key="4">
    <source>
        <dbReference type="Proteomes" id="UP000663873"/>
    </source>
</evidence>
<dbReference type="Proteomes" id="UP000663873">
    <property type="component" value="Unassembled WGS sequence"/>
</dbReference>
<organism evidence="2 4">
    <name type="scientific">Rotaria socialis</name>
    <dbReference type="NCBI Taxonomy" id="392032"/>
    <lineage>
        <taxon>Eukaryota</taxon>
        <taxon>Metazoa</taxon>
        <taxon>Spiralia</taxon>
        <taxon>Gnathifera</taxon>
        <taxon>Rotifera</taxon>
        <taxon>Eurotatoria</taxon>
        <taxon>Bdelloidea</taxon>
        <taxon>Philodinida</taxon>
        <taxon>Philodinidae</taxon>
        <taxon>Rotaria</taxon>
    </lineage>
</organism>
<comment type="caution">
    <text evidence="2">The sequence shown here is derived from an EMBL/GenBank/DDBJ whole genome shotgun (WGS) entry which is preliminary data.</text>
</comment>
<name>A0A821UZG9_9BILA</name>
<evidence type="ECO:0000313" key="3">
    <source>
        <dbReference type="EMBL" id="CAF4900964.1"/>
    </source>
</evidence>
<dbReference type="EMBL" id="CAJOBP010076757">
    <property type="protein sequence ID" value="CAF4900964.1"/>
    <property type="molecule type" value="Genomic_DNA"/>
</dbReference>
<dbReference type="EMBL" id="CAJOBP010075890">
    <property type="protein sequence ID" value="CAF4898336.1"/>
    <property type="molecule type" value="Genomic_DNA"/>
</dbReference>
<proteinExistence type="predicted"/>
<accession>A0A821UZG9</accession>
<dbReference type="AlphaFoldDB" id="A0A821UZG9"/>
<sequence length="80" mass="8144">SPTTIKNSKRMSITNVSAPQSIATAASSSPLDISRGTTTSPITPQSNLVNTLISCPLNSSASSSSSPNEYLAAKTTTAMV</sequence>